<gene>
    <name evidence="1" type="ORF">F4820DRAFT_109505</name>
</gene>
<accession>A0ACB9YMS7</accession>
<sequence length="418" mass="45374">MGAKYLFLSLLALSSSLSTCAARVISDQELATLKYNSTIKPAAINSTKWQPHDFNWEAARARSGPKSTWKGLSVNLNESSHARAFLTPDKAHFRIANVTSNVTSTDLIVAKPHELIVPVVLAWFAGLSWATIAEVTTTGLTIAGTVSAIQGCVTDDGSNWGTFNCIVGLAGSIWGVGQAAKAAYAGAKALGWFARSSATWLGSGLEAIELSAFTKRGEMNPEHYQIVHERLVSHVLNQTFGSSEFIGYAGEDHRLGARHDEHLHPRAPIFRFSHPRHGLMDIASREHVDGTRFTITFANGLEEKRGLDRLGRRQTFQHEALNGDILEARFDEEAANADPCNPSFDAQAAFGQIEDTIGCFTQGSWPDNGVLKAQLYDSSCEATFGFIHMGFFANSNDATKLENLQPAGMPLTGCEDTK</sequence>
<comment type="caution">
    <text evidence="1">The sequence shown here is derived from an EMBL/GenBank/DDBJ whole genome shotgun (WGS) entry which is preliminary data.</text>
</comment>
<dbReference type="EMBL" id="MU393587">
    <property type="protein sequence ID" value="KAI4860426.1"/>
    <property type="molecule type" value="Genomic_DNA"/>
</dbReference>
<keyword evidence="2" id="KW-1185">Reference proteome</keyword>
<dbReference type="Proteomes" id="UP001497700">
    <property type="component" value="Unassembled WGS sequence"/>
</dbReference>
<evidence type="ECO:0000313" key="1">
    <source>
        <dbReference type="EMBL" id="KAI4860426.1"/>
    </source>
</evidence>
<organism evidence="1 2">
    <name type="scientific">Hypoxylon rubiginosum</name>
    <dbReference type="NCBI Taxonomy" id="110542"/>
    <lineage>
        <taxon>Eukaryota</taxon>
        <taxon>Fungi</taxon>
        <taxon>Dikarya</taxon>
        <taxon>Ascomycota</taxon>
        <taxon>Pezizomycotina</taxon>
        <taxon>Sordariomycetes</taxon>
        <taxon>Xylariomycetidae</taxon>
        <taxon>Xylariales</taxon>
        <taxon>Hypoxylaceae</taxon>
        <taxon>Hypoxylon</taxon>
    </lineage>
</organism>
<protein>
    <submittedName>
        <fullName evidence="1">Uncharacterized protein</fullName>
    </submittedName>
</protein>
<reference evidence="1 2" key="1">
    <citation type="journal article" date="2022" name="New Phytol.">
        <title>Ecological generalism drives hyperdiversity of secondary metabolite gene clusters in xylarialean endophytes.</title>
        <authorList>
            <person name="Franco M.E.E."/>
            <person name="Wisecaver J.H."/>
            <person name="Arnold A.E."/>
            <person name="Ju Y.M."/>
            <person name="Slot J.C."/>
            <person name="Ahrendt S."/>
            <person name="Moore L.P."/>
            <person name="Eastman K.E."/>
            <person name="Scott K."/>
            <person name="Konkel Z."/>
            <person name="Mondo S.J."/>
            <person name="Kuo A."/>
            <person name="Hayes R.D."/>
            <person name="Haridas S."/>
            <person name="Andreopoulos B."/>
            <person name="Riley R."/>
            <person name="LaButti K."/>
            <person name="Pangilinan J."/>
            <person name="Lipzen A."/>
            <person name="Amirebrahimi M."/>
            <person name="Yan J."/>
            <person name="Adam C."/>
            <person name="Keymanesh K."/>
            <person name="Ng V."/>
            <person name="Louie K."/>
            <person name="Northen T."/>
            <person name="Drula E."/>
            <person name="Henrissat B."/>
            <person name="Hsieh H.M."/>
            <person name="Youens-Clark K."/>
            <person name="Lutzoni F."/>
            <person name="Miadlikowska J."/>
            <person name="Eastwood D.C."/>
            <person name="Hamelin R.C."/>
            <person name="Grigoriev I.V."/>
            <person name="U'Ren J.M."/>
        </authorList>
    </citation>
    <scope>NUCLEOTIDE SEQUENCE [LARGE SCALE GENOMIC DNA]</scope>
    <source>
        <strain evidence="1 2">CBS 119005</strain>
    </source>
</reference>
<name>A0ACB9YMS7_9PEZI</name>
<proteinExistence type="predicted"/>
<evidence type="ECO:0000313" key="2">
    <source>
        <dbReference type="Proteomes" id="UP001497700"/>
    </source>
</evidence>